<dbReference type="Pfam" id="PF00132">
    <property type="entry name" value="Hexapep"/>
    <property type="match status" value="1"/>
</dbReference>
<keyword evidence="1" id="KW-0808">Transferase</keyword>
<gene>
    <name evidence="1" type="ORF">GXP67_23510</name>
</gene>
<dbReference type="InterPro" id="IPR011004">
    <property type="entry name" value="Trimer_LpxA-like_sf"/>
</dbReference>
<accession>A0A6C0GWE0</accession>
<dbReference type="Gene3D" id="2.160.10.10">
    <property type="entry name" value="Hexapeptide repeat proteins"/>
    <property type="match status" value="1"/>
</dbReference>
<keyword evidence="2" id="KW-1185">Reference proteome</keyword>
<organism evidence="1 2">
    <name type="scientific">Rhodocytophaga rosea</name>
    <dbReference type="NCBI Taxonomy" id="2704465"/>
    <lineage>
        <taxon>Bacteria</taxon>
        <taxon>Pseudomonadati</taxon>
        <taxon>Bacteroidota</taxon>
        <taxon>Cytophagia</taxon>
        <taxon>Cytophagales</taxon>
        <taxon>Rhodocytophagaceae</taxon>
        <taxon>Rhodocytophaga</taxon>
    </lineage>
</organism>
<protein>
    <submittedName>
        <fullName evidence="1">Acyltransferase</fullName>
    </submittedName>
</protein>
<dbReference type="AlphaFoldDB" id="A0A6C0GWE0"/>
<dbReference type="InterPro" id="IPR001451">
    <property type="entry name" value="Hexapep"/>
</dbReference>
<dbReference type="InterPro" id="IPR051159">
    <property type="entry name" value="Hexapeptide_acetyltransf"/>
</dbReference>
<dbReference type="CDD" id="cd04647">
    <property type="entry name" value="LbH_MAT_like"/>
    <property type="match status" value="1"/>
</dbReference>
<dbReference type="KEGG" id="rhoz:GXP67_23510"/>
<reference evidence="1 2" key="1">
    <citation type="submission" date="2020-01" db="EMBL/GenBank/DDBJ databases">
        <authorList>
            <person name="Kim M.K."/>
        </authorList>
    </citation>
    <scope>NUCLEOTIDE SEQUENCE [LARGE SCALE GENOMIC DNA]</scope>
    <source>
        <strain evidence="1 2">172606-1</strain>
    </source>
</reference>
<dbReference type="GO" id="GO:0016746">
    <property type="term" value="F:acyltransferase activity"/>
    <property type="evidence" value="ECO:0007669"/>
    <property type="project" value="UniProtKB-KW"/>
</dbReference>
<dbReference type="EMBL" id="CP048222">
    <property type="protein sequence ID" value="QHT72144.1"/>
    <property type="molecule type" value="Genomic_DNA"/>
</dbReference>
<evidence type="ECO:0000313" key="2">
    <source>
        <dbReference type="Proteomes" id="UP000480178"/>
    </source>
</evidence>
<evidence type="ECO:0000313" key="1">
    <source>
        <dbReference type="EMBL" id="QHT72144.1"/>
    </source>
</evidence>
<keyword evidence="1" id="KW-0012">Acyltransferase</keyword>
<dbReference type="Proteomes" id="UP000480178">
    <property type="component" value="Chromosome"/>
</dbReference>
<proteinExistence type="predicted"/>
<dbReference type="PANTHER" id="PTHR23416:SF78">
    <property type="entry name" value="LIPOPOLYSACCHARIDE BIOSYNTHESIS O-ACETYL TRANSFERASE WBBJ-RELATED"/>
    <property type="match status" value="1"/>
</dbReference>
<name>A0A6C0GWE0_9BACT</name>
<sequence length="165" mass="17591">MVFFSCAKVGKMVTMRGFARVEGGGSIIIGDYVKIWSHIGKTQLSVGKGALLSIGDHTFINTGVIISVRSKVSIGKYCQIANQVIIMDNDFHGVENRDTPEIPQPIIIEDNVWLATRCMILKGVTIGKGAVVAAGAVVTKDVPPYTLVGGVPAKIIRTIQPDVVA</sequence>
<dbReference type="SUPFAM" id="SSF51161">
    <property type="entry name" value="Trimeric LpxA-like enzymes"/>
    <property type="match status" value="1"/>
</dbReference>
<dbReference type="PANTHER" id="PTHR23416">
    <property type="entry name" value="SIALIC ACID SYNTHASE-RELATED"/>
    <property type="match status" value="1"/>
</dbReference>